<dbReference type="PANTHER" id="PTHR33990">
    <property type="entry name" value="PROTEIN YJDN-RELATED"/>
    <property type="match status" value="1"/>
</dbReference>
<keyword evidence="2" id="KW-0560">Oxidoreductase</keyword>
<evidence type="ECO:0000313" key="3">
    <source>
        <dbReference type="Proteomes" id="UP000001880"/>
    </source>
</evidence>
<dbReference type="Proteomes" id="UP000001880">
    <property type="component" value="Chromosome"/>
</dbReference>
<dbReference type="CDD" id="cd06588">
    <property type="entry name" value="PhnB_like"/>
    <property type="match status" value="1"/>
</dbReference>
<name>D0LSM3_HALO1</name>
<gene>
    <name evidence="2" type="ordered locus">Hoch_4755</name>
</gene>
<dbReference type="Gene3D" id="3.10.180.10">
    <property type="entry name" value="2,3-Dihydroxybiphenyl 1,2-Dioxygenase, domain 1"/>
    <property type="match status" value="1"/>
</dbReference>
<dbReference type="Pfam" id="PF00903">
    <property type="entry name" value="Glyoxalase"/>
    <property type="match status" value="1"/>
</dbReference>
<dbReference type="HOGENOM" id="CLU_046006_17_2_7"/>
<dbReference type="SUPFAM" id="SSF54593">
    <property type="entry name" value="Glyoxalase/Bleomycin resistance protein/Dihydroxybiphenyl dioxygenase"/>
    <property type="match status" value="1"/>
</dbReference>
<evidence type="ECO:0000313" key="2">
    <source>
        <dbReference type="EMBL" id="ACY17245.1"/>
    </source>
</evidence>
<dbReference type="GO" id="GO:0051213">
    <property type="term" value="F:dioxygenase activity"/>
    <property type="evidence" value="ECO:0007669"/>
    <property type="project" value="UniProtKB-KW"/>
</dbReference>
<proteinExistence type="predicted"/>
<dbReference type="RefSeq" id="WP_012829843.1">
    <property type="nucleotide sequence ID" value="NC_013440.1"/>
</dbReference>
<dbReference type="STRING" id="502025.Hoch_4755"/>
<dbReference type="InterPro" id="IPR004360">
    <property type="entry name" value="Glyas_Fos-R_dOase_dom"/>
</dbReference>
<dbReference type="InterPro" id="IPR029068">
    <property type="entry name" value="Glyas_Bleomycin-R_OHBP_Dase"/>
</dbReference>
<sequence length="140" mass="15720">MAIHVTTHLNFRGNAREALEFYQTVFGGHLTVVTYEDAHRVQTPSEAKQVMWGQVLADNGFRIMAYDVPSQRPWDQGKDPLFVSVRGETADEIAAFWGKLSDGATIEEPLETSAWSPLYGRLRDRFGVAWVLDVAVDYSA</sequence>
<organism evidence="2 3">
    <name type="scientific">Haliangium ochraceum (strain DSM 14365 / JCM 11303 / SMP-2)</name>
    <dbReference type="NCBI Taxonomy" id="502025"/>
    <lineage>
        <taxon>Bacteria</taxon>
        <taxon>Pseudomonadati</taxon>
        <taxon>Myxococcota</taxon>
        <taxon>Polyangia</taxon>
        <taxon>Haliangiales</taxon>
        <taxon>Kofleriaceae</taxon>
        <taxon>Haliangium</taxon>
    </lineage>
</organism>
<dbReference type="InterPro" id="IPR028973">
    <property type="entry name" value="PhnB-like"/>
</dbReference>
<dbReference type="OrthoDB" id="9795306at2"/>
<reference evidence="2 3" key="1">
    <citation type="journal article" date="2010" name="Stand. Genomic Sci.">
        <title>Complete genome sequence of Haliangium ochraceum type strain (SMP-2).</title>
        <authorList>
            <consortium name="US DOE Joint Genome Institute (JGI-PGF)"/>
            <person name="Ivanova N."/>
            <person name="Daum C."/>
            <person name="Lang E."/>
            <person name="Abt B."/>
            <person name="Kopitz M."/>
            <person name="Saunders E."/>
            <person name="Lapidus A."/>
            <person name="Lucas S."/>
            <person name="Glavina Del Rio T."/>
            <person name="Nolan M."/>
            <person name="Tice H."/>
            <person name="Copeland A."/>
            <person name="Cheng J.F."/>
            <person name="Chen F."/>
            <person name="Bruce D."/>
            <person name="Goodwin L."/>
            <person name="Pitluck S."/>
            <person name="Mavromatis K."/>
            <person name="Pati A."/>
            <person name="Mikhailova N."/>
            <person name="Chen A."/>
            <person name="Palaniappan K."/>
            <person name="Land M."/>
            <person name="Hauser L."/>
            <person name="Chang Y.J."/>
            <person name="Jeffries C.D."/>
            <person name="Detter J.C."/>
            <person name="Brettin T."/>
            <person name="Rohde M."/>
            <person name="Goker M."/>
            <person name="Bristow J."/>
            <person name="Markowitz V."/>
            <person name="Eisen J.A."/>
            <person name="Hugenholtz P."/>
            <person name="Kyrpides N.C."/>
            <person name="Klenk H.P."/>
        </authorList>
    </citation>
    <scope>NUCLEOTIDE SEQUENCE [LARGE SCALE GENOMIC DNA]</scope>
    <source>
        <strain evidence="3">DSM 14365 / CIP 107738 / JCM 11303 / AJ 13395 / SMP-2</strain>
    </source>
</reference>
<keyword evidence="3" id="KW-1185">Reference proteome</keyword>
<dbReference type="AlphaFoldDB" id="D0LSM3"/>
<keyword evidence="2" id="KW-0223">Dioxygenase</keyword>
<dbReference type="KEGG" id="hoh:Hoch_4755"/>
<dbReference type="PANTHER" id="PTHR33990:SF1">
    <property type="entry name" value="PROTEIN YJDN"/>
    <property type="match status" value="1"/>
</dbReference>
<dbReference type="EMBL" id="CP001804">
    <property type="protein sequence ID" value="ACY17245.1"/>
    <property type="molecule type" value="Genomic_DNA"/>
</dbReference>
<accession>D0LSM3</accession>
<evidence type="ECO:0000259" key="1">
    <source>
        <dbReference type="Pfam" id="PF00903"/>
    </source>
</evidence>
<feature type="domain" description="Glyoxalase/fosfomycin resistance/dioxygenase" evidence="1">
    <location>
        <begin position="11"/>
        <end position="131"/>
    </location>
</feature>
<protein>
    <submittedName>
        <fullName evidence="2">Glyoxalase/bleomycin resistance protein/dioxygenase</fullName>
    </submittedName>
</protein>
<dbReference type="eggNOG" id="COG2764">
    <property type="taxonomic scope" value="Bacteria"/>
</dbReference>